<keyword evidence="2" id="KW-1185">Reference proteome</keyword>
<gene>
    <name evidence="1" type="ORF">RF11_11901</name>
</gene>
<accession>A0A0C2I5N4</accession>
<comment type="caution">
    <text evidence="1">The sequence shown here is derived from an EMBL/GenBank/DDBJ whole genome shotgun (WGS) entry which is preliminary data.</text>
</comment>
<proteinExistence type="predicted"/>
<sequence>MADDINIFLIHFQVLRLRNKREYPHCVLIPGNARNPLLPNNGEGVIRFWPPYFDTLSPELTESLENEEMNSLPLVTIMIGNLELPAEGCGSLPEISDNLLWKIGSSLIVARSRMVCDYIAPPRICPYDSPAQSPYSLWGYFVAVGDSPFLDPMSKFYDLSFKMVCDFVAPPRTRRFKSQPPVSYIFRRSLGLWDSAELSTKTSLKPELLQLQGCKDQCGQQTSSKESRRMSQYPEGKQAFKIFSRDCGIVWLARASGLLTLAGLSRALLKSLLPEDWPSPE</sequence>
<dbReference type="AlphaFoldDB" id="A0A0C2I5N4"/>
<evidence type="ECO:0000313" key="2">
    <source>
        <dbReference type="Proteomes" id="UP000031668"/>
    </source>
</evidence>
<dbReference type="EMBL" id="JWZT01005618">
    <property type="protein sequence ID" value="KII60448.1"/>
    <property type="molecule type" value="Genomic_DNA"/>
</dbReference>
<reference evidence="1 2" key="1">
    <citation type="journal article" date="2014" name="Genome Biol. Evol.">
        <title>The genome of the myxosporean Thelohanellus kitauei shows adaptations to nutrient acquisition within its fish host.</title>
        <authorList>
            <person name="Yang Y."/>
            <person name="Xiong J."/>
            <person name="Zhou Z."/>
            <person name="Huo F."/>
            <person name="Miao W."/>
            <person name="Ran C."/>
            <person name="Liu Y."/>
            <person name="Zhang J."/>
            <person name="Feng J."/>
            <person name="Wang M."/>
            <person name="Wang M."/>
            <person name="Wang L."/>
            <person name="Yao B."/>
        </authorList>
    </citation>
    <scope>NUCLEOTIDE SEQUENCE [LARGE SCALE GENOMIC DNA]</scope>
    <source>
        <strain evidence="1">Wuqing</strain>
    </source>
</reference>
<organism evidence="1 2">
    <name type="scientific">Thelohanellus kitauei</name>
    <name type="common">Myxosporean</name>
    <dbReference type="NCBI Taxonomy" id="669202"/>
    <lineage>
        <taxon>Eukaryota</taxon>
        <taxon>Metazoa</taxon>
        <taxon>Cnidaria</taxon>
        <taxon>Myxozoa</taxon>
        <taxon>Myxosporea</taxon>
        <taxon>Bivalvulida</taxon>
        <taxon>Platysporina</taxon>
        <taxon>Myxobolidae</taxon>
        <taxon>Thelohanellus</taxon>
    </lineage>
</organism>
<protein>
    <submittedName>
        <fullName evidence="1">Uncharacterized protein</fullName>
    </submittedName>
</protein>
<dbReference type="Proteomes" id="UP000031668">
    <property type="component" value="Unassembled WGS sequence"/>
</dbReference>
<evidence type="ECO:0000313" key="1">
    <source>
        <dbReference type="EMBL" id="KII60448.1"/>
    </source>
</evidence>
<name>A0A0C2I5N4_THEKT</name>